<dbReference type="AlphaFoldDB" id="A0A1G2V971"/>
<dbReference type="PANTHER" id="PTHR46623:SF7">
    <property type="entry name" value="CARBOXYMETHYLENEBUTENOLIDASE"/>
    <property type="match status" value="1"/>
</dbReference>
<evidence type="ECO:0000259" key="2">
    <source>
        <dbReference type="Pfam" id="PF01738"/>
    </source>
</evidence>
<dbReference type="STRING" id="1802782.A2544_02535"/>
<dbReference type="SUPFAM" id="SSF53474">
    <property type="entry name" value="alpha/beta-Hydrolases"/>
    <property type="match status" value="1"/>
</dbReference>
<dbReference type="InterPro" id="IPR002925">
    <property type="entry name" value="Dienelactn_hydro"/>
</dbReference>
<feature type="domain" description="Dienelactone hydrolase" evidence="2">
    <location>
        <begin position="54"/>
        <end position="258"/>
    </location>
</feature>
<proteinExistence type="predicted"/>
<dbReference type="InterPro" id="IPR029058">
    <property type="entry name" value="AB_hydrolase_fold"/>
</dbReference>
<gene>
    <name evidence="3" type="ORF">A2544_02535</name>
</gene>
<dbReference type="GO" id="GO:0016787">
    <property type="term" value="F:hydrolase activity"/>
    <property type="evidence" value="ECO:0007669"/>
    <property type="project" value="InterPro"/>
</dbReference>
<evidence type="ECO:0000313" key="4">
    <source>
        <dbReference type="Proteomes" id="UP000176868"/>
    </source>
</evidence>
<dbReference type="PANTHER" id="PTHR46623">
    <property type="entry name" value="CARBOXYMETHYLENEBUTENOLIDASE-RELATED"/>
    <property type="match status" value="1"/>
</dbReference>
<dbReference type="EMBL" id="MHWZ01000003">
    <property type="protein sequence ID" value="OHB18181.1"/>
    <property type="molecule type" value="Genomic_DNA"/>
</dbReference>
<keyword evidence="1" id="KW-0812">Transmembrane</keyword>
<dbReference type="Gene3D" id="3.40.50.1820">
    <property type="entry name" value="alpha/beta hydrolase"/>
    <property type="match status" value="1"/>
</dbReference>
<keyword evidence="1" id="KW-1133">Transmembrane helix</keyword>
<reference evidence="3 4" key="1">
    <citation type="journal article" date="2016" name="Nat. Commun.">
        <title>Thousands of microbial genomes shed light on interconnected biogeochemical processes in an aquifer system.</title>
        <authorList>
            <person name="Anantharaman K."/>
            <person name="Brown C.T."/>
            <person name="Hug L.A."/>
            <person name="Sharon I."/>
            <person name="Castelle C.J."/>
            <person name="Probst A.J."/>
            <person name="Thomas B.C."/>
            <person name="Singh A."/>
            <person name="Wilkins M.J."/>
            <person name="Karaoz U."/>
            <person name="Brodie E.L."/>
            <person name="Williams K.H."/>
            <person name="Hubbard S.S."/>
            <person name="Banfield J.F."/>
        </authorList>
    </citation>
    <scope>NUCLEOTIDE SEQUENCE [LARGE SCALE GENOMIC DNA]</scope>
</reference>
<accession>A0A1G2V971</accession>
<sequence>MIKNIILVIIIVGAAILVYIYMKKDTGEMKNVEMLARKGMSVIGGDIAYFGNVRGFYAYPEKEGEYPGVVMIHEWWGLNDNIKDMAKELAKEGYKVLAVDLFGKVAITPDEARMQTATLDQVKALENLEAATNFLRQAGASKVASLGWCFGGRQSVELAISGVKLDATVVYYGSGLATTVDKLKPIKWPVLGIFGDKDQSIPTETVRAFELSLNTLGIKNEIYIYPGVGHAFANPSGMNYAPEETKDAWAKTLAFLKKSMIK</sequence>
<evidence type="ECO:0000313" key="3">
    <source>
        <dbReference type="EMBL" id="OHB18181.1"/>
    </source>
</evidence>
<dbReference type="Pfam" id="PF01738">
    <property type="entry name" value="DLH"/>
    <property type="match status" value="1"/>
</dbReference>
<keyword evidence="1" id="KW-0472">Membrane</keyword>
<dbReference type="InterPro" id="IPR051049">
    <property type="entry name" value="Dienelactone_hydrolase-like"/>
</dbReference>
<organism evidence="3 4">
    <name type="scientific">Candidatus Zambryskibacteria bacterium RIFOXYD2_FULL_43_10</name>
    <dbReference type="NCBI Taxonomy" id="1802782"/>
    <lineage>
        <taxon>Bacteria</taxon>
        <taxon>Candidatus Zambryskiibacteriota</taxon>
    </lineage>
</organism>
<feature type="transmembrane region" description="Helical" evidence="1">
    <location>
        <begin position="6"/>
        <end position="22"/>
    </location>
</feature>
<evidence type="ECO:0000256" key="1">
    <source>
        <dbReference type="SAM" id="Phobius"/>
    </source>
</evidence>
<protein>
    <recommendedName>
        <fullName evidence="2">Dienelactone hydrolase domain-containing protein</fullName>
    </recommendedName>
</protein>
<name>A0A1G2V971_9BACT</name>
<comment type="caution">
    <text evidence="3">The sequence shown here is derived from an EMBL/GenBank/DDBJ whole genome shotgun (WGS) entry which is preliminary data.</text>
</comment>
<dbReference type="Proteomes" id="UP000176868">
    <property type="component" value="Unassembled WGS sequence"/>
</dbReference>